<evidence type="ECO:0000256" key="1">
    <source>
        <dbReference type="ARBA" id="ARBA00004240"/>
    </source>
</evidence>
<name>A0ABR2VVJ1_9FUNG</name>
<proteinExistence type="predicted"/>
<accession>A0ABR2VVJ1</accession>
<evidence type="ECO:0000313" key="7">
    <source>
        <dbReference type="Proteomes" id="UP001479436"/>
    </source>
</evidence>
<evidence type="ECO:0000313" key="6">
    <source>
        <dbReference type="EMBL" id="KAK9703023.1"/>
    </source>
</evidence>
<dbReference type="InterPro" id="IPR050577">
    <property type="entry name" value="MAPR/NEUFC/NENF-like"/>
</dbReference>
<dbReference type="PANTHER" id="PTHR10281:SF72">
    <property type="entry name" value="NEUDESIN"/>
    <property type="match status" value="1"/>
</dbReference>
<dbReference type="Proteomes" id="UP001479436">
    <property type="component" value="Unassembled WGS sequence"/>
</dbReference>
<dbReference type="PANTHER" id="PTHR10281">
    <property type="entry name" value="MEMBRANE-ASSOCIATED PROGESTERONE RECEPTOR COMPONENT-RELATED"/>
    <property type="match status" value="1"/>
</dbReference>
<dbReference type="InterPro" id="IPR036400">
    <property type="entry name" value="Cyt_B5-like_heme/steroid_sf"/>
</dbReference>
<keyword evidence="5" id="KW-0408">Iron</keyword>
<dbReference type="SUPFAM" id="SSF55856">
    <property type="entry name" value="Cytochrome b5-like heme/steroid binding domain"/>
    <property type="match status" value="1"/>
</dbReference>
<keyword evidence="2" id="KW-0349">Heme</keyword>
<keyword evidence="3" id="KW-0479">Metal-binding</keyword>
<evidence type="ECO:0000256" key="2">
    <source>
        <dbReference type="ARBA" id="ARBA00022617"/>
    </source>
</evidence>
<dbReference type="Gene3D" id="3.10.120.10">
    <property type="entry name" value="Cytochrome b5-like heme/steroid binding domain"/>
    <property type="match status" value="1"/>
</dbReference>
<protein>
    <submittedName>
        <fullName evidence="6">Dihydrodipicolinate synthase</fullName>
    </submittedName>
</protein>
<organism evidence="6 7">
    <name type="scientific">Basidiobolus ranarum</name>
    <dbReference type="NCBI Taxonomy" id="34480"/>
    <lineage>
        <taxon>Eukaryota</taxon>
        <taxon>Fungi</taxon>
        <taxon>Fungi incertae sedis</taxon>
        <taxon>Zoopagomycota</taxon>
        <taxon>Entomophthoromycotina</taxon>
        <taxon>Basidiobolomycetes</taxon>
        <taxon>Basidiobolales</taxon>
        <taxon>Basidiobolaceae</taxon>
        <taxon>Basidiobolus</taxon>
    </lineage>
</organism>
<keyword evidence="4" id="KW-0256">Endoplasmic reticulum</keyword>
<evidence type="ECO:0000256" key="4">
    <source>
        <dbReference type="ARBA" id="ARBA00022824"/>
    </source>
</evidence>
<comment type="caution">
    <text evidence="6">The sequence shown here is derived from an EMBL/GenBank/DDBJ whole genome shotgun (WGS) entry which is preliminary data.</text>
</comment>
<sequence>MYSCLSNEQGELSPPKHPETTVFKSYTPRELSVFDGIASPKIFLGVKGKIYDVTAGKKFYGPGKCIVNSTALCLYIHVFVDGPYGNFAGRDASRGLAKH</sequence>
<dbReference type="EMBL" id="JASJQH010007672">
    <property type="protein sequence ID" value="KAK9703023.1"/>
    <property type="molecule type" value="Genomic_DNA"/>
</dbReference>
<evidence type="ECO:0000256" key="3">
    <source>
        <dbReference type="ARBA" id="ARBA00022723"/>
    </source>
</evidence>
<keyword evidence="7" id="KW-1185">Reference proteome</keyword>
<gene>
    <name evidence="6" type="primary">DAP1_1</name>
    <name evidence="6" type="ORF">K7432_010940</name>
</gene>
<reference evidence="6 7" key="1">
    <citation type="submission" date="2023-04" db="EMBL/GenBank/DDBJ databases">
        <title>Genome of Basidiobolus ranarum AG-B5.</title>
        <authorList>
            <person name="Stajich J.E."/>
            <person name="Carter-House D."/>
            <person name="Gryganskyi A."/>
        </authorList>
    </citation>
    <scope>NUCLEOTIDE SEQUENCE [LARGE SCALE GENOMIC DNA]</scope>
    <source>
        <strain evidence="6 7">AG-B5</strain>
    </source>
</reference>
<evidence type="ECO:0000256" key="5">
    <source>
        <dbReference type="ARBA" id="ARBA00023004"/>
    </source>
</evidence>
<comment type="subcellular location">
    <subcellularLocation>
        <location evidence="1">Endoplasmic reticulum</location>
    </subcellularLocation>
</comment>